<dbReference type="Proteomes" id="UP001492380">
    <property type="component" value="Unassembled WGS sequence"/>
</dbReference>
<dbReference type="InterPro" id="IPR036236">
    <property type="entry name" value="Znf_C2H2_sf"/>
</dbReference>
<evidence type="ECO:0000256" key="2">
    <source>
        <dbReference type="SAM" id="MobiDB-lite"/>
    </source>
</evidence>
<reference evidence="4 5" key="1">
    <citation type="submission" date="2024-04" db="EMBL/GenBank/DDBJ databases">
        <title>Phyllosticta paracitricarpa is synonymous to the EU quarantine fungus P. citricarpa based on phylogenomic analyses.</title>
        <authorList>
            <consortium name="Lawrence Berkeley National Laboratory"/>
            <person name="Van Ingen-Buijs V.A."/>
            <person name="Van Westerhoven A.C."/>
            <person name="Haridas S."/>
            <person name="Skiadas P."/>
            <person name="Martin F."/>
            <person name="Groenewald J.Z."/>
            <person name="Crous P.W."/>
            <person name="Seidl M.F."/>
        </authorList>
    </citation>
    <scope>NUCLEOTIDE SEQUENCE [LARGE SCALE GENOMIC DNA]</scope>
    <source>
        <strain evidence="4 5">CBS 123374</strain>
    </source>
</reference>
<feature type="region of interest" description="Disordered" evidence="2">
    <location>
        <begin position="1"/>
        <end position="30"/>
    </location>
</feature>
<feature type="domain" description="C2H2-type" evidence="3">
    <location>
        <begin position="242"/>
        <end position="265"/>
    </location>
</feature>
<evidence type="ECO:0000313" key="4">
    <source>
        <dbReference type="EMBL" id="KAK8235487.1"/>
    </source>
</evidence>
<evidence type="ECO:0000256" key="1">
    <source>
        <dbReference type="PROSITE-ProRule" id="PRU00042"/>
    </source>
</evidence>
<dbReference type="InterPro" id="IPR013087">
    <property type="entry name" value="Znf_C2H2_type"/>
</dbReference>
<dbReference type="Gene3D" id="3.30.160.60">
    <property type="entry name" value="Classic Zinc Finger"/>
    <property type="match status" value="1"/>
</dbReference>
<name>A0ABR1YPW5_9PEZI</name>
<keyword evidence="1" id="KW-0479">Metal-binding</keyword>
<keyword evidence="1" id="KW-0862">Zinc</keyword>
<keyword evidence="5" id="KW-1185">Reference proteome</keyword>
<dbReference type="PROSITE" id="PS50157">
    <property type="entry name" value="ZINC_FINGER_C2H2_2"/>
    <property type="match status" value="2"/>
</dbReference>
<dbReference type="PROSITE" id="PS00028">
    <property type="entry name" value="ZINC_FINGER_C2H2_1"/>
    <property type="match status" value="2"/>
</dbReference>
<gene>
    <name evidence="4" type="ORF">HDK90DRAFT_510645</name>
</gene>
<dbReference type="SUPFAM" id="SSF57667">
    <property type="entry name" value="beta-beta-alpha zinc fingers"/>
    <property type="match status" value="1"/>
</dbReference>
<proteinExistence type="predicted"/>
<sequence length="330" mass="36491">MAAKRPAEPGQPPNIPNKSRRVEESIGGKSDPVLEWCPFKAELCPFHAEHDGHWAVAFELEAQKPLNVSKSTPKAFRQWNFTRAPLEEPILCVNPRLLQRDEDFQPVDDLHFQRDNNIKHAKSLQNGMLLQQELPPQQMVLPVEYPVAEISTTKLSPKHINNVTKTVTAQSLEIPVARKSANAIAAGHSNIDTNNTLPGDSPNTKLPTIEQYIEQTVEHSIAIAPAAKPRAADADKEESTSFSCDFCNKAFKLKSSKLRHEKSFHVEGAGTKFPCPLCDLSFPRNDGLLGHARKVHGVNLPHIKHHRSAAAVLQPGRLVEKDHEPPGAAP</sequence>
<organism evidence="4 5">
    <name type="scientific">Phyllosticta capitalensis</name>
    <dbReference type="NCBI Taxonomy" id="121624"/>
    <lineage>
        <taxon>Eukaryota</taxon>
        <taxon>Fungi</taxon>
        <taxon>Dikarya</taxon>
        <taxon>Ascomycota</taxon>
        <taxon>Pezizomycotina</taxon>
        <taxon>Dothideomycetes</taxon>
        <taxon>Dothideomycetes incertae sedis</taxon>
        <taxon>Botryosphaeriales</taxon>
        <taxon>Phyllostictaceae</taxon>
        <taxon>Phyllosticta</taxon>
    </lineage>
</organism>
<dbReference type="Pfam" id="PF00096">
    <property type="entry name" value="zf-C2H2"/>
    <property type="match status" value="1"/>
</dbReference>
<keyword evidence="1" id="KW-0863">Zinc-finger</keyword>
<accession>A0ABR1YPW5</accession>
<feature type="domain" description="C2H2-type" evidence="3">
    <location>
        <begin position="273"/>
        <end position="301"/>
    </location>
</feature>
<evidence type="ECO:0000313" key="5">
    <source>
        <dbReference type="Proteomes" id="UP001492380"/>
    </source>
</evidence>
<dbReference type="EMBL" id="JBBWRZ010000005">
    <property type="protein sequence ID" value="KAK8235487.1"/>
    <property type="molecule type" value="Genomic_DNA"/>
</dbReference>
<comment type="caution">
    <text evidence="4">The sequence shown here is derived from an EMBL/GenBank/DDBJ whole genome shotgun (WGS) entry which is preliminary data.</text>
</comment>
<evidence type="ECO:0000259" key="3">
    <source>
        <dbReference type="PROSITE" id="PS50157"/>
    </source>
</evidence>
<dbReference type="SMART" id="SM00355">
    <property type="entry name" value="ZnF_C2H2"/>
    <property type="match status" value="2"/>
</dbReference>
<protein>
    <recommendedName>
        <fullName evidence="3">C2H2-type domain-containing protein</fullName>
    </recommendedName>
</protein>